<evidence type="ECO:0000256" key="1">
    <source>
        <dbReference type="SAM" id="SignalP"/>
    </source>
</evidence>
<dbReference type="Proteomes" id="UP000639396">
    <property type="component" value="Unassembled WGS sequence"/>
</dbReference>
<evidence type="ECO:0008006" key="4">
    <source>
        <dbReference type="Google" id="ProtNLM"/>
    </source>
</evidence>
<dbReference type="AlphaFoldDB" id="A0A927H353"/>
<comment type="caution">
    <text evidence="2">The sequence shown here is derived from an EMBL/GenBank/DDBJ whole genome shotgun (WGS) entry which is preliminary data.</text>
</comment>
<feature type="chain" id="PRO_5036896755" description="Lipoprotein" evidence="1">
    <location>
        <begin position="28"/>
        <end position="196"/>
    </location>
</feature>
<dbReference type="EMBL" id="JACXJA010000050">
    <property type="protein sequence ID" value="MBD2865982.1"/>
    <property type="molecule type" value="Genomic_DNA"/>
</dbReference>
<reference evidence="2" key="1">
    <citation type="submission" date="2020-09" db="EMBL/GenBank/DDBJ databases">
        <title>A novel bacterium of genus Paenibacillus, isolated from South China Sea.</title>
        <authorList>
            <person name="Huang H."/>
            <person name="Mo K."/>
            <person name="Hu Y."/>
        </authorList>
    </citation>
    <scope>NUCLEOTIDE SEQUENCE</scope>
    <source>
        <strain evidence="2">IB182363</strain>
    </source>
</reference>
<name>A0A927H353_9BACL</name>
<keyword evidence="1" id="KW-0732">Signal</keyword>
<evidence type="ECO:0000313" key="2">
    <source>
        <dbReference type="EMBL" id="MBD2865982.1"/>
    </source>
</evidence>
<feature type="signal peptide" evidence="1">
    <location>
        <begin position="1"/>
        <end position="27"/>
    </location>
</feature>
<gene>
    <name evidence="2" type="ORF">IDH45_28755</name>
</gene>
<protein>
    <recommendedName>
        <fullName evidence="4">Lipoprotein</fullName>
    </recommendedName>
</protein>
<organism evidence="2 3">
    <name type="scientific">Paenibacillus oceani</name>
    <dbReference type="NCBI Taxonomy" id="2772510"/>
    <lineage>
        <taxon>Bacteria</taxon>
        <taxon>Bacillati</taxon>
        <taxon>Bacillota</taxon>
        <taxon>Bacilli</taxon>
        <taxon>Bacillales</taxon>
        <taxon>Paenibacillaceae</taxon>
        <taxon>Paenibacillus</taxon>
    </lineage>
</organism>
<dbReference type="RefSeq" id="WP_190931602.1">
    <property type="nucleotide sequence ID" value="NZ_JACXJA010000050.1"/>
</dbReference>
<evidence type="ECO:0000313" key="3">
    <source>
        <dbReference type="Proteomes" id="UP000639396"/>
    </source>
</evidence>
<keyword evidence="3" id="KW-1185">Reference proteome</keyword>
<proteinExistence type="predicted"/>
<sequence length="196" mass="21066">MNEKRFRNGRYAVRLLLAVCIALPAGACSVGTDNAGRSAVSQVVSAEESGPAVASVPVQYEQLQYRKYSETYGWKAAGSAAESGRDVPDRYELYRQAVPGGFLVSENEDDYYICVSIGKKASANEGFRVEKVTVSGGGDGQAPPARPFLTISVRPTDDDPVPEGMKGEAFVTSLLRIPKQQLPSGTVIRDILMVES</sequence>
<accession>A0A927H353</accession>